<proteinExistence type="predicted"/>
<gene>
    <name evidence="2" type="ORF">WKV53_28130</name>
</gene>
<accession>A0ABU9B317</accession>
<feature type="transmembrane region" description="Helical" evidence="1">
    <location>
        <begin position="60"/>
        <end position="79"/>
    </location>
</feature>
<keyword evidence="3" id="KW-1185">Reference proteome</keyword>
<protein>
    <submittedName>
        <fullName evidence="2">Uncharacterized protein</fullName>
    </submittedName>
</protein>
<reference evidence="2 3" key="1">
    <citation type="submission" date="2024-04" db="EMBL/GenBank/DDBJ databases">
        <title>Luteolibacter sp. isolated from soil.</title>
        <authorList>
            <person name="An J."/>
        </authorList>
    </citation>
    <scope>NUCLEOTIDE SEQUENCE [LARGE SCALE GENOMIC DNA]</scope>
    <source>
        <strain evidence="2 3">Y139</strain>
    </source>
</reference>
<sequence length="230" mass="24798">MTTTLFLLFVAAMAVVTGWLIWRSLSNRFAIIATVALAAWLAYVGLIGHAGVIRNTDMKLPGVVFLFVPVLLFLAVFVVRTLGGNLVAVPLTVLMALQSSRVIVELFIHQLWLDGIVPRMLTYSGANVDIYVGATALIVAWLSSHWERGRQLAVIWNLLGLLALANVVVRAVLTAPGPLHLIHAEVPNLMIGTFPYMFIPGLFVPLAVVLHVSALRAAIAKGSRATTSAT</sequence>
<dbReference type="Proteomes" id="UP001371305">
    <property type="component" value="Unassembled WGS sequence"/>
</dbReference>
<keyword evidence="1" id="KW-1133">Transmembrane helix</keyword>
<feature type="transmembrane region" description="Helical" evidence="1">
    <location>
        <begin position="154"/>
        <end position="173"/>
    </location>
</feature>
<feature type="transmembrane region" description="Helical" evidence="1">
    <location>
        <begin position="6"/>
        <end position="22"/>
    </location>
</feature>
<evidence type="ECO:0000256" key="1">
    <source>
        <dbReference type="SAM" id="Phobius"/>
    </source>
</evidence>
<feature type="transmembrane region" description="Helical" evidence="1">
    <location>
        <begin position="120"/>
        <end position="142"/>
    </location>
</feature>
<organism evidence="2 3">
    <name type="scientific">Luteolibacter soli</name>
    <dbReference type="NCBI Taxonomy" id="3135280"/>
    <lineage>
        <taxon>Bacteria</taxon>
        <taxon>Pseudomonadati</taxon>
        <taxon>Verrucomicrobiota</taxon>
        <taxon>Verrucomicrobiia</taxon>
        <taxon>Verrucomicrobiales</taxon>
        <taxon>Verrucomicrobiaceae</taxon>
        <taxon>Luteolibacter</taxon>
    </lineage>
</organism>
<dbReference type="RefSeq" id="WP_341408188.1">
    <property type="nucleotide sequence ID" value="NZ_JBBUKT010000019.1"/>
</dbReference>
<evidence type="ECO:0000313" key="2">
    <source>
        <dbReference type="EMBL" id="MEK7954419.1"/>
    </source>
</evidence>
<comment type="caution">
    <text evidence="2">The sequence shown here is derived from an EMBL/GenBank/DDBJ whole genome shotgun (WGS) entry which is preliminary data.</text>
</comment>
<feature type="transmembrane region" description="Helical" evidence="1">
    <location>
        <begin position="29"/>
        <end position="48"/>
    </location>
</feature>
<keyword evidence="1" id="KW-0472">Membrane</keyword>
<dbReference type="EMBL" id="JBBUKT010000019">
    <property type="protein sequence ID" value="MEK7954419.1"/>
    <property type="molecule type" value="Genomic_DNA"/>
</dbReference>
<feature type="transmembrane region" description="Helical" evidence="1">
    <location>
        <begin position="86"/>
        <end position="108"/>
    </location>
</feature>
<name>A0ABU9B317_9BACT</name>
<feature type="transmembrane region" description="Helical" evidence="1">
    <location>
        <begin position="193"/>
        <end position="215"/>
    </location>
</feature>
<evidence type="ECO:0000313" key="3">
    <source>
        <dbReference type="Proteomes" id="UP001371305"/>
    </source>
</evidence>
<keyword evidence="1" id="KW-0812">Transmembrane</keyword>